<dbReference type="RefSeq" id="WP_043255399.1">
    <property type="nucleotide sequence ID" value="NZ_JAVRER010000077.1"/>
</dbReference>
<reference evidence="2" key="1">
    <citation type="submission" date="2023-07" db="EMBL/GenBank/DDBJ databases">
        <title>30 novel species of actinomycetes from the DSMZ collection.</title>
        <authorList>
            <person name="Nouioui I."/>
        </authorList>
    </citation>
    <scope>NUCLEOTIDE SEQUENCE [LARGE SCALE GENOMIC DNA]</scope>
    <source>
        <strain evidence="2">DSM 41982</strain>
    </source>
</reference>
<evidence type="ECO:0000313" key="1">
    <source>
        <dbReference type="EMBL" id="MDT0419448.1"/>
    </source>
</evidence>
<accession>A0ABD5EDJ3</accession>
<sequence length="230" mass="24916">MNRPLLLDLFCCAGGAATGYARAGFDVIGVDLVDRPRYPFPIHRADALSHLAALIGSGEIERYALVHTSPPCQAGCGLTVGTNASRGWGGTHTDLVPAVRALLERSGVPYVIEQPNGRAAIRKDVSLCGEMFGLGVLRHRNFELGRWATARPAHRPHRGYVRGHRHGVYRTGPYVAPYGNGGGKASVAEMQRAMGITWTDVREELTEAIPPAYTEWIGHAFHTARQEALA</sequence>
<dbReference type="InterPro" id="IPR029063">
    <property type="entry name" value="SAM-dependent_MTases_sf"/>
</dbReference>
<keyword evidence="1" id="KW-0808">Transferase</keyword>
<dbReference type="GO" id="GO:0008168">
    <property type="term" value="F:methyltransferase activity"/>
    <property type="evidence" value="ECO:0007669"/>
    <property type="project" value="UniProtKB-KW"/>
</dbReference>
<dbReference type="GO" id="GO:0032259">
    <property type="term" value="P:methylation"/>
    <property type="evidence" value="ECO:0007669"/>
    <property type="project" value="UniProtKB-KW"/>
</dbReference>
<comment type="caution">
    <text evidence="1">The sequence shown here is derived from an EMBL/GenBank/DDBJ whole genome shotgun (WGS) entry which is preliminary data.</text>
</comment>
<dbReference type="AlphaFoldDB" id="A0ABD5EDJ3"/>
<evidence type="ECO:0000313" key="2">
    <source>
        <dbReference type="Proteomes" id="UP001183607"/>
    </source>
</evidence>
<dbReference type="EMBL" id="JAVRER010000077">
    <property type="protein sequence ID" value="MDT0419448.1"/>
    <property type="molecule type" value="Genomic_DNA"/>
</dbReference>
<organism evidence="1 2">
    <name type="scientific">Streptomyces evansiae</name>
    <dbReference type="NCBI Taxonomy" id="3075535"/>
    <lineage>
        <taxon>Bacteria</taxon>
        <taxon>Bacillati</taxon>
        <taxon>Actinomycetota</taxon>
        <taxon>Actinomycetes</taxon>
        <taxon>Kitasatosporales</taxon>
        <taxon>Streptomycetaceae</taxon>
        <taxon>Streptomyces</taxon>
    </lineage>
</organism>
<protein>
    <submittedName>
        <fullName evidence="1">DNA cytosine methyltransferase</fullName>
    </submittedName>
</protein>
<dbReference type="Proteomes" id="UP001183607">
    <property type="component" value="Unassembled WGS sequence"/>
</dbReference>
<name>A0ABD5EDJ3_9ACTN</name>
<dbReference type="SUPFAM" id="SSF53335">
    <property type="entry name" value="S-adenosyl-L-methionine-dependent methyltransferases"/>
    <property type="match status" value="1"/>
</dbReference>
<keyword evidence="1" id="KW-0489">Methyltransferase</keyword>
<proteinExistence type="predicted"/>
<gene>
    <name evidence="1" type="ORF">RM574_28620</name>
</gene>